<evidence type="ECO:0000313" key="1">
    <source>
        <dbReference type="EMBL" id="VEU59317.1"/>
    </source>
</evidence>
<reference evidence="1 2" key="1">
    <citation type="submission" date="2019-01" db="EMBL/GenBank/DDBJ databases">
        <authorList>
            <consortium name="Pathogen Informatics"/>
        </authorList>
    </citation>
    <scope>NUCLEOTIDE SEQUENCE [LARGE SCALE GENOMIC DNA]</scope>
    <source>
        <strain evidence="1 2">NCTC10166</strain>
    </source>
</reference>
<protein>
    <submittedName>
        <fullName evidence="1">Uncharacterized protein</fullName>
    </submittedName>
</protein>
<gene>
    <name evidence="1" type="ORF">NCTC10166_00285</name>
</gene>
<organism evidence="1 2">
    <name type="scientific">Mesomycoplasma neurolyticum</name>
    <dbReference type="NCBI Taxonomy" id="2120"/>
    <lineage>
        <taxon>Bacteria</taxon>
        <taxon>Bacillati</taxon>
        <taxon>Mycoplasmatota</taxon>
        <taxon>Mycoplasmoidales</taxon>
        <taxon>Metamycoplasmataceae</taxon>
        <taxon>Mesomycoplasma</taxon>
    </lineage>
</organism>
<dbReference type="Proteomes" id="UP000289440">
    <property type="component" value="Chromosome"/>
</dbReference>
<accession>A0A449A505</accession>
<dbReference type="KEGG" id="mnu:NCTC10166_00285"/>
<dbReference type="EMBL" id="LR214951">
    <property type="protein sequence ID" value="VEU59317.1"/>
    <property type="molecule type" value="Genomic_DNA"/>
</dbReference>
<keyword evidence="2" id="KW-1185">Reference proteome</keyword>
<sequence>MTFISCNETKQIKSSEQPSVTFDNSFQTQDDYVLFHKHFLKKINIDSKTLEEAKSYSLIAELVSNNKDKLEKFNKELITSPEKLNEYFPQEKIPSLFEIKNIDKTSFEQKNTTNNILMKLFLTIIF</sequence>
<evidence type="ECO:0000313" key="2">
    <source>
        <dbReference type="Proteomes" id="UP000289440"/>
    </source>
</evidence>
<proteinExistence type="predicted"/>
<name>A0A449A505_9BACT</name>
<dbReference type="AlphaFoldDB" id="A0A449A505"/>